<evidence type="ECO:0000256" key="1">
    <source>
        <dbReference type="ARBA" id="ARBA00004651"/>
    </source>
</evidence>
<dbReference type="Proteomes" id="UP001596098">
    <property type="component" value="Unassembled WGS sequence"/>
</dbReference>
<comment type="subcellular location">
    <subcellularLocation>
        <location evidence="1">Cell membrane</location>
        <topology evidence="1">Multi-pass membrane protein</topology>
    </subcellularLocation>
</comment>
<name>A0ABW1R3E1_9ACTN</name>
<proteinExistence type="inferred from homology"/>
<keyword evidence="4 8" id="KW-1133">Transmembrane helix</keyword>
<dbReference type="InterPro" id="IPR050250">
    <property type="entry name" value="Macrolide_Exporter_MacB"/>
</dbReference>
<keyword evidence="2" id="KW-1003">Cell membrane</keyword>
<organism evidence="11 12">
    <name type="scientific">Nocardioides yefusunii</name>
    <dbReference type="NCBI Taxonomy" id="2500546"/>
    <lineage>
        <taxon>Bacteria</taxon>
        <taxon>Bacillati</taxon>
        <taxon>Actinomycetota</taxon>
        <taxon>Actinomycetes</taxon>
        <taxon>Propionibacteriales</taxon>
        <taxon>Nocardioidaceae</taxon>
        <taxon>Nocardioides</taxon>
    </lineage>
</organism>
<protein>
    <submittedName>
        <fullName evidence="11">ABC transporter permease</fullName>
    </submittedName>
</protein>
<evidence type="ECO:0000259" key="10">
    <source>
        <dbReference type="Pfam" id="PF12704"/>
    </source>
</evidence>
<comment type="caution">
    <text evidence="11">The sequence shown here is derived from an EMBL/GenBank/DDBJ whole genome shotgun (WGS) entry which is preliminary data.</text>
</comment>
<evidence type="ECO:0000256" key="5">
    <source>
        <dbReference type="ARBA" id="ARBA00023136"/>
    </source>
</evidence>
<dbReference type="PANTHER" id="PTHR30572:SF4">
    <property type="entry name" value="ABC TRANSPORTER PERMEASE YTRF"/>
    <property type="match status" value="1"/>
</dbReference>
<evidence type="ECO:0000256" key="7">
    <source>
        <dbReference type="SAM" id="MobiDB-lite"/>
    </source>
</evidence>
<feature type="transmembrane region" description="Helical" evidence="8">
    <location>
        <begin position="399"/>
        <end position="418"/>
    </location>
</feature>
<feature type="compositionally biased region" description="Basic residues" evidence="7">
    <location>
        <begin position="1"/>
        <end position="10"/>
    </location>
</feature>
<dbReference type="Pfam" id="PF02687">
    <property type="entry name" value="FtsX"/>
    <property type="match status" value="1"/>
</dbReference>
<evidence type="ECO:0000256" key="2">
    <source>
        <dbReference type="ARBA" id="ARBA00022475"/>
    </source>
</evidence>
<dbReference type="InterPro" id="IPR003838">
    <property type="entry name" value="ABC3_permease_C"/>
</dbReference>
<feature type="transmembrane region" description="Helical" evidence="8">
    <location>
        <begin position="365"/>
        <end position="387"/>
    </location>
</feature>
<keyword evidence="3 8" id="KW-0812">Transmembrane</keyword>
<keyword evidence="5 8" id="KW-0472">Membrane</keyword>
<feature type="domain" description="ABC3 transporter permease C-terminal" evidence="9">
    <location>
        <begin position="315"/>
        <end position="428"/>
    </location>
</feature>
<dbReference type="InterPro" id="IPR025857">
    <property type="entry name" value="MacB_PCD"/>
</dbReference>
<feature type="transmembrane region" description="Helical" evidence="8">
    <location>
        <begin position="43"/>
        <end position="62"/>
    </location>
</feature>
<dbReference type="PANTHER" id="PTHR30572">
    <property type="entry name" value="MEMBRANE COMPONENT OF TRANSPORTER-RELATED"/>
    <property type="match status" value="1"/>
</dbReference>
<feature type="transmembrane region" description="Helical" evidence="8">
    <location>
        <begin position="312"/>
        <end position="336"/>
    </location>
</feature>
<feature type="domain" description="MacB-like periplasmic core" evidence="10">
    <location>
        <begin position="42"/>
        <end position="253"/>
    </location>
</feature>
<sequence>MKLRKKRRPRPSSSTTVGVSRIRSGDAVREAVSTIAARPARSILTMFGTVLGCAAVIAILGLTDTARGQITSTFNELEATTVTVTDAQFDKAMQTGTAADSGVYSFPDDTGIRLRNLNGVADAGVYFATAIGADPVTGQPRTIAKRPNIDQKASGTGAALVAWAVEGGTLTAANTQLASGVLFDDFHTLTGQPVAVLGPAAAENLGIPSVLTNPTVFIGNDAYAVIGILSDTGTLPELDNAVMIPAPVAIDRYGRPEQAAKALIRTDLGAAPLIARQAPFALDHAHPEHFSTIAPPNWSVVSDPVQTSMGGLLLALAAIALVIGCVAIANTTLVAVMERTGEIGLRQALGAKPTHILSQFLIESVVLGGLGGLLGSAVGVAAVLIGSIAQQWTPVLDPLLLLLSPALGIATGVIAGLYPSWRASRIPPASALQRM</sequence>
<dbReference type="Pfam" id="PF12704">
    <property type="entry name" value="MacB_PCD"/>
    <property type="match status" value="1"/>
</dbReference>
<evidence type="ECO:0000256" key="3">
    <source>
        <dbReference type="ARBA" id="ARBA00022692"/>
    </source>
</evidence>
<evidence type="ECO:0000259" key="9">
    <source>
        <dbReference type="Pfam" id="PF02687"/>
    </source>
</evidence>
<evidence type="ECO:0000256" key="8">
    <source>
        <dbReference type="SAM" id="Phobius"/>
    </source>
</evidence>
<reference evidence="12" key="1">
    <citation type="journal article" date="2019" name="Int. J. Syst. Evol. Microbiol.">
        <title>The Global Catalogue of Microorganisms (GCM) 10K type strain sequencing project: providing services to taxonomists for standard genome sequencing and annotation.</title>
        <authorList>
            <consortium name="The Broad Institute Genomics Platform"/>
            <consortium name="The Broad Institute Genome Sequencing Center for Infectious Disease"/>
            <person name="Wu L."/>
            <person name="Ma J."/>
        </authorList>
    </citation>
    <scope>NUCLEOTIDE SEQUENCE [LARGE SCALE GENOMIC DNA]</scope>
    <source>
        <strain evidence="12">DFY28</strain>
    </source>
</reference>
<gene>
    <name evidence="11" type="ORF">ACFPWU_13225</name>
</gene>
<keyword evidence="12" id="KW-1185">Reference proteome</keyword>
<accession>A0ABW1R3E1</accession>
<feature type="region of interest" description="Disordered" evidence="7">
    <location>
        <begin position="1"/>
        <end position="20"/>
    </location>
</feature>
<dbReference type="EMBL" id="JBHSQI010000008">
    <property type="protein sequence ID" value="MFC6154625.1"/>
    <property type="molecule type" value="Genomic_DNA"/>
</dbReference>
<dbReference type="RefSeq" id="WP_128220964.1">
    <property type="nucleotide sequence ID" value="NZ_CP034929.1"/>
</dbReference>
<evidence type="ECO:0000313" key="12">
    <source>
        <dbReference type="Proteomes" id="UP001596098"/>
    </source>
</evidence>
<comment type="similarity">
    <text evidence="6">Belongs to the ABC-4 integral membrane protein family.</text>
</comment>
<evidence type="ECO:0000256" key="4">
    <source>
        <dbReference type="ARBA" id="ARBA00022989"/>
    </source>
</evidence>
<evidence type="ECO:0000313" key="11">
    <source>
        <dbReference type="EMBL" id="MFC6154625.1"/>
    </source>
</evidence>
<evidence type="ECO:0000256" key="6">
    <source>
        <dbReference type="ARBA" id="ARBA00038076"/>
    </source>
</evidence>